<dbReference type="OrthoDB" id="2423701at2759"/>
<accession>A0A9P8AQY7</accession>
<keyword evidence="2" id="KW-1185">Reference proteome</keyword>
<sequence>MTASMNSGTIPYSLRNSVLNVQVRRYIETTWKPNPSLFDPRQAPNRSIKPFNERTRLVKGRNMNARINQDCPAYPVISVFSDAVVVEALIALKGRILLELIQDDISSALVKVGIGLDVSRPAHFRRTFSRIRLSNVP</sequence>
<proteinExistence type="predicted"/>
<dbReference type="RefSeq" id="XP_043038343.1">
    <property type="nucleotide sequence ID" value="XM_043177394.1"/>
</dbReference>
<dbReference type="EMBL" id="MU250539">
    <property type="protein sequence ID" value="KAG7444843.1"/>
    <property type="molecule type" value="Genomic_DNA"/>
</dbReference>
<organism evidence="1 2">
    <name type="scientific">Guyanagaster necrorhizus</name>
    <dbReference type="NCBI Taxonomy" id="856835"/>
    <lineage>
        <taxon>Eukaryota</taxon>
        <taxon>Fungi</taxon>
        <taxon>Dikarya</taxon>
        <taxon>Basidiomycota</taxon>
        <taxon>Agaricomycotina</taxon>
        <taxon>Agaricomycetes</taxon>
        <taxon>Agaricomycetidae</taxon>
        <taxon>Agaricales</taxon>
        <taxon>Marasmiineae</taxon>
        <taxon>Physalacriaceae</taxon>
        <taxon>Guyanagaster</taxon>
    </lineage>
</organism>
<evidence type="ECO:0000313" key="1">
    <source>
        <dbReference type="EMBL" id="KAG7444843.1"/>
    </source>
</evidence>
<dbReference type="GeneID" id="66099681"/>
<reference evidence="1" key="1">
    <citation type="submission" date="2020-11" db="EMBL/GenBank/DDBJ databases">
        <title>Adaptations for nitrogen fixation in a non-lichenized fungal sporocarp promotes dispersal by wood-feeding termites.</title>
        <authorList>
            <consortium name="DOE Joint Genome Institute"/>
            <person name="Koch R.A."/>
            <person name="Yoon G."/>
            <person name="Arayal U."/>
            <person name="Lail K."/>
            <person name="Amirebrahimi M."/>
            <person name="Labutti K."/>
            <person name="Lipzen A."/>
            <person name="Riley R."/>
            <person name="Barry K."/>
            <person name="Henrissat B."/>
            <person name="Grigoriev I.V."/>
            <person name="Herr J.R."/>
            <person name="Aime M.C."/>
        </authorList>
    </citation>
    <scope>NUCLEOTIDE SEQUENCE</scope>
    <source>
        <strain evidence="1">MCA 3950</strain>
    </source>
</reference>
<dbReference type="Proteomes" id="UP000812287">
    <property type="component" value="Unassembled WGS sequence"/>
</dbReference>
<gene>
    <name evidence="1" type="ORF">BT62DRAFT_1007869</name>
</gene>
<dbReference type="AlphaFoldDB" id="A0A9P8AQY7"/>
<name>A0A9P8AQY7_9AGAR</name>
<evidence type="ECO:0000313" key="2">
    <source>
        <dbReference type="Proteomes" id="UP000812287"/>
    </source>
</evidence>
<comment type="caution">
    <text evidence="1">The sequence shown here is derived from an EMBL/GenBank/DDBJ whole genome shotgun (WGS) entry which is preliminary data.</text>
</comment>
<protein>
    <submittedName>
        <fullName evidence="1">Uncharacterized protein</fullName>
    </submittedName>
</protein>